<keyword evidence="5" id="KW-1185">Reference proteome</keyword>
<dbReference type="PANTHER" id="PTHR12176:SF79">
    <property type="entry name" value="METHYLTRANSFERASE TYPE 11 DOMAIN-CONTAINING PROTEIN"/>
    <property type="match status" value="1"/>
</dbReference>
<dbReference type="Gene3D" id="2.60.120.620">
    <property type="entry name" value="q2cbj1_9rhob like domain"/>
    <property type="match status" value="1"/>
</dbReference>
<evidence type="ECO:0000256" key="1">
    <source>
        <dbReference type="ARBA" id="ARBA00008361"/>
    </source>
</evidence>
<evidence type="ECO:0000256" key="2">
    <source>
        <dbReference type="ARBA" id="ARBA00022603"/>
    </source>
</evidence>
<evidence type="ECO:0000313" key="5">
    <source>
        <dbReference type="Proteomes" id="UP000245699"/>
    </source>
</evidence>
<evidence type="ECO:0000256" key="3">
    <source>
        <dbReference type="ARBA" id="ARBA00022679"/>
    </source>
</evidence>
<name>A0A2T9YIT1_9FUNG</name>
<comment type="similarity">
    <text evidence="1">Belongs to the methyltransferase superfamily.</text>
</comment>
<dbReference type="Pfam" id="PF05721">
    <property type="entry name" value="PhyH"/>
    <property type="match status" value="1"/>
</dbReference>
<protein>
    <submittedName>
        <fullName evidence="4">Uncharacterized protein</fullName>
    </submittedName>
</protein>
<dbReference type="SUPFAM" id="SSF53335">
    <property type="entry name" value="S-adenosyl-L-methionine-dependent methyltransferases"/>
    <property type="match status" value="1"/>
</dbReference>
<dbReference type="SUPFAM" id="SSF51197">
    <property type="entry name" value="Clavaminate synthase-like"/>
    <property type="match status" value="1"/>
</dbReference>
<dbReference type="GO" id="GO:0008168">
    <property type="term" value="F:methyltransferase activity"/>
    <property type="evidence" value="ECO:0007669"/>
    <property type="project" value="UniProtKB-KW"/>
</dbReference>
<dbReference type="PANTHER" id="PTHR12176">
    <property type="entry name" value="SAM-DEPENDENT METHYLTRANSFERASE SUPERFAMILY PROTEIN"/>
    <property type="match status" value="1"/>
</dbReference>
<keyword evidence="2" id="KW-0489">Methyltransferase</keyword>
<gene>
    <name evidence="4" type="ORF">BB559_003775</name>
</gene>
<dbReference type="GO" id="GO:0032259">
    <property type="term" value="P:methylation"/>
    <property type="evidence" value="ECO:0007669"/>
    <property type="project" value="UniProtKB-KW"/>
</dbReference>
<dbReference type="AlphaFoldDB" id="A0A2T9YIT1"/>
<dbReference type="InterPro" id="IPR008775">
    <property type="entry name" value="Phytyl_CoA_dOase-like"/>
</dbReference>
<proteinExistence type="inferred from homology"/>
<accession>A0A2T9YIT1</accession>
<sequence>MAKPVSYDSKEYWQTRFEKENTFEWLLDYSSMKDVFEKYLSKASKIINLGCGNSNIPFGWYENGYGPSLNVDYCENVIEKMKSKTREKYPNPTNPELIPSWDTIDVLNMDNIESSTFDFIFEKSTSDAIACSDENGEQLSKLEREVYRICKNGGTWVSVSYSSSRWNDVPNISTRWIMETIPIACKQNETEVHNPNGFVISRPVQYQYYDKAVPSKKMVPSNDQINYFNNFGFLIVENFLERKEIDMLYEEGNNITNFCLEQGDLVTEWGCVIEPFGSGYLSGLGDIPKDIKTNREKYFNTRKLAGNEKIEAILDKYYTFSKALVPNPSSPVLFNEQYIVKPPNSKAEFSWHQDRLYLKNYDGYNIPIISCWTPLQDMNTKNGSLIIKPYKSIDRNDDYSSIGIMESIPSYVSHHGNASNDQEQNIFDSKEIKKLDLYSKRKNDSRSDFLLDICSGSVAFMSGWVLHSSSFNNSGKYRFCYMPQFSCSPVYKKKKENEIENNLVAYAIGV</sequence>
<reference evidence="4 5" key="1">
    <citation type="journal article" date="2018" name="MBio">
        <title>Comparative Genomics Reveals the Core Gene Toolbox for the Fungus-Insect Symbiosis.</title>
        <authorList>
            <person name="Wang Y."/>
            <person name="Stata M."/>
            <person name="Wang W."/>
            <person name="Stajich J.E."/>
            <person name="White M.M."/>
            <person name="Moncalvo J.M."/>
        </authorList>
    </citation>
    <scope>NUCLEOTIDE SEQUENCE [LARGE SCALE GENOMIC DNA]</scope>
    <source>
        <strain evidence="4 5">AUS-77-4</strain>
    </source>
</reference>
<evidence type="ECO:0000313" key="4">
    <source>
        <dbReference type="EMBL" id="PVU92241.1"/>
    </source>
</evidence>
<keyword evidence="3" id="KW-0808">Transferase</keyword>
<comment type="caution">
    <text evidence="4">The sequence shown here is derived from an EMBL/GenBank/DDBJ whole genome shotgun (WGS) entry which is preliminary data.</text>
</comment>
<dbReference type="Gene3D" id="3.40.50.150">
    <property type="entry name" value="Vaccinia Virus protein VP39"/>
    <property type="match status" value="1"/>
</dbReference>
<dbReference type="OrthoDB" id="411785at2759"/>
<dbReference type="STRING" id="61424.A0A2T9YIT1"/>
<organism evidence="4 5">
    <name type="scientific">Furculomyces boomerangus</name>
    <dbReference type="NCBI Taxonomy" id="61424"/>
    <lineage>
        <taxon>Eukaryota</taxon>
        <taxon>Fungi</taxon>
        <taxon>Fungi incertae sedis</taxon>
        <taxon>Zoopagomycota</taxon>
        <taxon>Kickxellomycotina</taxon>
        <taxon>Harpellomycetes</taxon>
        <taxon>Harpellales</taxon>
        <taxon>Harpellaceae</taxon>
        <taxon>Furculomyces</taxon>
    </lineage>
</organism>
<dbReference type="Proteomes" id="UP000245699">
    <property type="component" value="Unassembled WGS sequence"/>
</dbReference>
<dbReference type="EMBL" id="MBFT01000380">
    <property type="protein sequence ID" value="PVU92241.1"/>
    <property type="molecule type" value="Genomic_DNA"/>
</dbReference>
<dbReference type="InterPro" id="IPR029063">
    <property type="entry name" value="SAM-dependent_MTases_sf"/>
</dbReference>
<dbReference type="InterPro" id="IPR051419">
    <property type="entry name" value="Lys/N-term_MeTrsfase_sf"/>
</dbReference>